<comment type="caution">
    <text evidence="3">The sequence shown here is derived from an EMBL/GenBank/DDBJ whole genome shotgun (WGS) entry which is preliminary data.</text>
</comment>
<dbReference type="EMBL" id="JBHRSM010000001">
    <property type="protein sequence ID" value="MFC3084856.1"/>
    <property type="molecule type" value="Genomic_DNA"/>
</dbReference>
<keyword evidence="4" id="KW-1185">Reference proteome</keyword>
<keyword evidence="2" id="KW-0812">Transmembrane</keyword>
<dbReference type="Proteomes" id="UP001595445">
    <property type="component" value="Unassembled WGS sequence"/>
</dbReference>
<keyword evidence="2" id="KW-0472">Membrane</keyword>
<evidence type="ECO:0000313" key="3">
    <source>
        <dbReference type="EMBL" id="MFC3084856.1"/>
    </source>
</evidence>
<keyword evidence="2" id="KW-1133">Transmembrane helix</keyword>
<organism evidence="3 4">
    <name type="scientific">Tabrizicola soli</name>
    <dbReference type="NCBI Taxonomy" id="2185115"/>
    <lineage>
        <taxon>Bacteria</taxon>
        <taxon>Pseudomonadati</taxon>
        <taxon>Pseudomonadota</taxon>
        <taxon>Alphaproteobacteria</taxon>
        <taxon>Rhodobacterales</taxon>
        <taxon>Paracoccaceae</taxon>
        <taxon>Tabrizicola</taxon>
    </lineage>
</organism>
<feature type="region of interest" description="Disordered" evidence="1">
    <location>
        <begin position="125"/>
        <end position="145"/>
    </location>
</feature>
<sequence>MTPLAIPAHERHGIRVFAAALSPEEMQRDKAGLVAALFGDPDLDPAHVELFDTADLAGVGLAGYLAEGLGVSDAALAPDRARLEAVRGPVLILHSRALHGRAVTLIPDPRLTLLAGYTEERPPVHFEPLPSDAAKGSLTAPGPSAPAPRLPRRALALGAALLLAGLAALVLAWR</sequence>
<evidence type="ECO:0000256" key="2">
    <source>
        <dbReference type="SAM" id="Phobius"/>
    </source>
</evidence>
<accession>A0ABV7DQ26</accession>
<protein>
    <submittedName>
        <fullName evidence="3">Uncharacterized protein</fullName>
    </submittedName>
</protein>
<evidence type="ECO:0000256" key="1">
    <source>
        <dbReference type="SAM" id="MobiDB-lite"/>
    </source>
</evidence>
<evidence type="ECO:0000313" key="4">
    <source>
        <dbReference type="Proteomes" id="UP001595445"/>
    </source>
</evidence>
<feature type="transmembrane region" description="Helical" evidence="2">
    <location>
        <begin position="154"/>
        <end position="173"/>
    </location>
</feature>
<name>A0ABV7DQ26_9RHOB</name>
<reference evidence="4" key="1">
    <citation type="journal article" date="2019" name="Int. J. Syst. Evol. Microbiol.">
        <title>The Global Catalogue of Microorganisms (GCM) 10K type strain sequencing project: providing services to taxonomists for standard genome sequencing and annotation.</title>
        <authorList>
            <consortium name="The Broad Institute Genomics Platform"/>
            <consortium name="The Broad Institute Genome Sequencing Center for Infectious Disease"/>
            <person name="Wu L."/>
            <person name="Ma J."/>
        </authorList>
    </citation>
    <scope>NUCLEOTIDE SEQUENCE [LARGE SCALE GENOMIC DNA]</scope>
    <source>
        <strain evidence="4">KCTC 62102</strain>
    </source>
</reference>
<gene>
    <name evidence="3" type="ORF">ACFOD6_02230</name>
</gene>
<dbReference type="RefSeq" id="WP_197642656.1">
    <property type="nucleotide sequence ID" value="NZ_JAEACP010000005.1"/>
</dbReference>
<proteinExistence type="predicted"/>